<dbReference type="InterPro" id="IPR025312">
    <property type="entry name" value="DUF4216"/>
</dbReference>
<dbReference type="InterPro" id="IPR013087">
    <property type="entry name" value="Znf_C2H2_type"/>
</dbReference>
<evidence type="ECO:0000313" key="4">
    <source>
        <dbReference type="EMBL" id="KAL3618833.1"/>
    </source>
</evidence>
<name>A0ABD3BMX7_9LAMI</name>
<evidence type="ECO:0000313" key="5">
    <source>
        <dbReference type="Proteomes" id="UP001632038"/>
    </source>
</evidence>
<dbReference type="PANTHER" id="PTHR48258">
    <property type="entry name" value="DUF4218 DOMAIN-CONTAINING PROTEIN-RELATED"/>
    <property type="match status" value="1"/>
</dbReference>
<dbReference type="Proteomes" id="UP001632038">
    <property type="component" value="Unassembled WGS sequence"/>
</dbReference>
<protein>
    <recommendedName>
        <fullName evidence="3">C2H2-type domain-containing protein</fullName>
    </recommendedName>
</protein>
<keyword evidence="1" id="KW-0863">Zinc-finger</keyword>
<organism evidence="4 5">
    <name type="scientific">Castilleja foliolosa</name>
    <dbReference type="NCBI Taxonomy" id="1961234"/>
    <lineage>
        <taxon>Eukaryota</taxon>
        <taxon>Viridiplantae</taxon>
        <taxon>Streptophyta</taxon>
        <taxon>Embryophyta</taxon>
        <taxon>Tracheophyta</taxon>
        <taxon>Spermatophyta</taxon>
        <taxon>Magnoliopsida</taxon>
        <taxon>eudicotyledons</taxon>
        <taxon>Gunneridae</taxon>
        <taxon>Pentapetalae</taxon>
        <taxon>asterids</taxon>
        <taxon>lamiids</taxon>
        <taxon>Lamiales</taxon>
        <taxon>Orobanchaceae</taxon>
        <taxon>Pedicularideae</taxon>
        <taxon>Castillejinae</taxon>
        <taxon>Castilleja</taxon>
    </lineage>
</organism>
<reference evidence="5" key="1">
    <citation type="journal article" date="2024" name="IScience">
        <title>Strigolactones Initiate the Formation of Haustorium-like Structures in Castilleja.</title>
        <authorList>
            <person name="Buerger M."/>
            <person name="Peterson D."/>
            <person name="Chory J."/>
        </authorList>
    </citation>
    <scope>NUCLEOTIDE SEQUENCE [LARGE SCALE GENOMIC DNA]</scope>
</reference>
<dbReference type="Pfam" id="PF13960">
    <property type="entry name" value="DUF4218"/>
    <property type="match status" value="1"/>
</dbReference>
<dbReference type="PROSITE" id="PS50157">
    <property type="entry name" value="ZINC_FINGER_C2H2_2"/>
    <property type="match status" value="1"/>
</dbReference>
<accession>A0ABD3BMX7</accession>
<keyword evidence="5" id="KW-1185">Reference proteome</keyword>
<dbReference type="EMBL" id="JAVIJP010000077">
    <property type="protein sequence ID" value="KAL3618833.1"/>
    <property type="molecule type" value="Genomic_DNA"/>
</dbReference>
<dbReference type="InterPro" id="IPR004242">
    <property type="entry name" value="Transposase_21"/>
</dbReference>
<evidence type="ECO:0000259" key="3">
    <source>
        <dbReference type="PROSITE" id="PS50157"/>
    </source>
</evidence>
<feature type="compositionally biased region" description="Acidic residues" evidence="2">
    <location>
        <begin position="1047"/>
        <end position="1059"/>
    </location>
</feature>
<gene>
    <name evidence="4" type="ORF">CASFOL_037356</name>
</gene>
<feature type="compositionally biased region" description="Acidic residues" evidence="2">
    <location>
        <begin position="1068"/>
        <end position="1081"/>
    </location>
</feature>
<feature type="region of interest" description="Disordered" evidence="2">
    <location>
        <begin position="1042"/>
        <end position="1081"/>
    </location>
</feature>
<dbReference type="InterPro" id="IPR025452">
    <property type="entry name" value="DUF4218"/>
</dbReference>
<evidence type="ECO:0000256" key="2">
    <source>
        <dbReference type="SAM" id="MobiDB-lite"/>
    </source>
</evidence>
<keyword evidence="1" id="KW-0479">Metal-binding</keyword>
<dbReference type="AlphaFoldDB" id="A0ABD3BMX7"/>
<feature type="domain" description="C2H2-type" evidence="3">
    <location>
        <begin position="66"/>
        <end position="97"/>
    </location>
</feature>
<evidence type="ECO:0000256" key="1">
    <source>
        <dbReference type="PROSITE-ProRule" id="PRU00042"/>
    </source>
</evidence>
<dbReference type="InterPro" id="IPR029480">
    <property type="entry name" value="Transpos_assoc"/>
</dbReference>
<comment type="caution">
    <text evidence="4">The sequence shown here is derived from an EMBL/GenBank/DDBJ whole genome shotgun (WGS) entry which is preliminary data.</text>
</comment>
<dbReference type="GO" id="GO:0008270">
    <property type="term" value="F:zinc ion binding"/>
    <property type="evidence" value="ECO:0007669"/>
    <property type="project" value="UniProtKB-KW"/>
</dbReference>
<sequence>MNNNERSWMYKRREGGYLSKNFLNGVENFIKFALTHDSAERDGDKLKCPCARSKCRNFRYWSIDDIKCHLCSKGFVPDYYIWTHHGEIENTHQGEMEPVQPPDHIEFGGSSSDTYMNMVHDVVGPSFNVTDEMPSEPPNPEAQKFFDLLNAAKQSLYPGCQNHNQLSLVARLMNLKSENGISQKCYDKIIDLIKEIVPDDSNVADNFYESKKLLRGIGLPVEKIDCCRNNCMLYWKDDSERDSCKVCAQPRFKVLMHGNAKCRKSNLISYKKMYYFPITPRLQRLYASKTTSNDMRWHAEHVIEDGVMRHPSDSEAWKNFDQTHPEFAFESRNVRLGLCTDGFQPFGAFGSQYSSWPVIVTPYNLPPWLCMKEEYMFLSVLVPGPKNPKEKLDVFLQPLIDELNQLWSSGAPSYDISKKQNFQMRAALMWTINRRKFRKNKKVDTLPPHIRSGTEILAEIESLGLLKVTEENAESVNKRISKKSGWKKRSIFWDLPYWSTNLIRNNLDVMHIEKNVFDNVFNTVMNVKGKTKDTSKSREELNEYFSRPELRADASGRYPKASYTLDKQSKVALLEWVKDLQFPDGYASNLGRCVDMKGLRLYGMKSHDCHVFMQRLIPIAFRELLPQPVWKALTELSLFFKDLSARVIGKEDMIRLERDIPVILCQLELIFPPSFFDSMEHLPVHLPYEAKIAGPVQYRWMYPFERYLRKLKNKVRNKSSVEGSIANAYLVEESSNFVSYYFDDSVSTKRTTLNRNEVCPNNEVDIDECIPDIFKDNGEGFSIVGKRYLSDLEFKEARKYVLLNCVQIEPYIKLFSEGVQRDQPNITKEALDKKLNDEFPAWFDKYAGNPQNNVTDSYIKSIAFGPSRRVTSFSGCKVNGYRFHTLDYGSARSTSNSGVCIKGTYYGHGEWDYYGRLVEIIKLDYSTFQSTSTLLFKCEWFDSNPSGTKIHPQYNLVDLNHKRKLNRYEPFVLSSQASQVYFCSYPSLKRDKLDWWATCKIIARSTIDYIESQLPDQQSFQEDVVETLPPIQLGDDNIQLIDPLNNDPDDLVDDQENSESENVLSTENETDEDDEDESDSS</sequence>
<keyword evidence="1" id="KW-0862">Zinc</keyword>
<dbReference type="Pfam" id="PF13952">
    <property type="entry name" value="DUF4216"/>
    <property type="match status" value="1"/>
</dbReference>
<dbReference type="Pfam" id="PF13963">
    <property type="entry name" value="Transpos_assoc"/>
    <property type="match status" value="1"/>
</dbReference>
<dbReference type="Pfam" id="PF02992">
    <property type="entry name" value="Transposase_21"/>
    <property type="match status" value="1"/>
</dbReference>
<proteinExistence type="predicted"/>
<dbReference type="PANTHER" id="PTHR48258:SF4">
    <property type="entry name" value="DUF4216 DOMAIN-CONTAINING PROTEIN"/>
    <property type="match status" value="1"/>
</dbReference>